<dbReference type="KEGG" id="chyd:H4K34_15650"/>
<protein>
    <submittedName>
        <fullName evidence="2">DUF4159 domain-containing protein</fullName>
    </submittedName>
</protein>
<evidence type="ECO:0000313" key="3">
    <source>
        <dbReference type="Proteomes" id="UP000516305"/>
    </source>
</evidence>
<gene>
    <name evidence="2" type="ORF">H4K34_15650</name>
</gene>
<dbReference type="Pfam" id="PF13709">
    <property type="entry name" value="DUF4159"/>
    <property type="match status" value="1"/>
</dbReference>
<accession>A0A7H0VDJ3</accession>
<dbReference type="InterPro" id="IPR025297">
    <property type="entry name" value="DUF4159"/>
</dbReference>
<dbReference type="Proteomes" id="UP000516305">
    <property type="component" value="Chromosome"/>
</dbReference>
<sequence>MPKYLLTLLLAISFQMVSGQTEKLALVKYRGGGDWYANPSALSNLSEFCNSQIGSSLNPDYATVEMGSSEIFEYPFLHLTGHGNIIFDKQEADNLKRYLEAGGFVHIDDNYGMDEFIRPELNRIFGEGKLQLLSADHPIFKGPFNFQEGLPKIHEHDGQAPEAWGLFIDGRLALVYTYECDLSDGWEDPEVHHDPEDVRLKALQMGANLIHYAFNGSFL</sequence>
<proteinExistence type="predicted"/>
<keyword evidence="3" id="KW-1185">Reference proteome</keyword>
<dbReference type="Gene3D" id="3.40.50.12140">
    <property type="entry name" value="Domain of unknown function DUF4159"/>
    <property type="match status" value="1"/>
</dbReference>
<dbReference type="EMBL" id="CP060139">
    <property type="protein sequence ID" value="QNR23791.1"/>
    <property type="molecule type" value="Genomic_DNA"/>
</dbReference>
<reference evidence="2 3" key="1">
    <citation type="submission" date="2020-08" db="EMBL/GenBank/DDBJ databases">
        <title>Croceimicrobium hydrocarbonivorans gen. nov., sp. nov., a novel marine bacterium isolated from a bacterial consortium that degrades polyethylene terephthalate.</title>
        <authorList>
            <person name="Liu R."/>
        </authorList>
    </citation>
    <scope>NUCLEOTIDE SEQUENCE [LARGE SCALE GENOMIC DNA]</scope>
    <source>
        <strain evidence="2 3">A20-9</strain>
    </source>
</reference>
<evidence type="ECO:0000259" key="1">
    <source>
        <dbReference type="Pfam" id="PF13709"/>
    </source>
</evidence>
<dbReference type="AlphaFoldDB" id="A0A7H0VDJ3"/>
<evidence type="ECO:0000313" key="2">
    <source>
        <dbReference type="EMBL" id="QNR23791.1"/>
    </source>
</evidence>
<name>A0A7H0VDJ3_9FLAO</name>
<organism evidence="2 3">
    <name type="scientific">Croceimicrobium hydrocarbonivorans</name>
    <dbReference type="NCBI Taxonomy" id="2761580"/>
    <lineage>
        <taxon>Bacteria</taxon>
        <taxon>Pseudomonadati</taxon>
        <taxon>Bacteroidota</taxon>
        <taxon>Flavobacteriia</taxon>
        <taxon>Flavobacteriales</taxon>
        <taxon>Owenweeksiaceae</taxon>
        <taxon>Croceimicrobium</taxon>
    </lineage>
</organism>
<feature type="domain" description="DUF4159" evidence="1">
    <location>
        <begin position="23"/>
        <end position="214"/>
    </location>
</feature>